<evidence type="ECO:0000313" key="1">
    <source>
        <dbReference type="EMBL" id="MBK0398846.1"/>
    </source>
</evidence>
<dbReference type="Gene3D" id="3.40.50.10110">
    <property type="entry name" value="DNA polymerase III subunit chi"/>
    <property type="match status" value="1"/>
</dbReference>
<proteinExistence type="predicted"/>
<organism evidence="1 2">
    <name type="scientific">Thermohalobaculum xanthum</name>
    <dbReference type="NCBI Taxonomy" id="2753746"/>
    <lineage>
        <taxon>Bacteria</taxon>
        <taxon>Pseudomonadati</taxon>
        <taxon>Pseudomonadota</taxon>
        <taxon>Alphaproteobacteria</taxon>
        <taxon>Rhodobacterales</taxon>
        <taxon>Paracoccaceae</taxon>
        <taxon>Thermohalobaculum</taxon>
    </lineage>
</organism>
<dbReference type="Pfam" id="PF04364">
    <property type="entry name" value="DNA_pol3_chi"/>
    <property type="match status" value="1"/>
</dbReference>
<dbReference type="GO" id="GO:0003887">
    <property type="term" value="F:DNA-directed DNA polymerase activity"/>
    <property type="evidence" value="ECO:0007669"/>
    <property type="project" value="InterPro"/>
</dbReference>
<dbReference type="AlphaFoldDB" id="A0A8J7M5G4"/>
<gene>
    <name evidence="1" type="ORF">H0I76_06570</name>
</gene>
<dbReference type="EMBL" id="JAEHHL010000002">
    <property type="protein sequence ID" value="MBK0398846.1"/>
    <property type="molecule type" value="Genomic_DNA"/>
</dbReference>
<dbReference type="GO" id="GO:0032298">
    <property type="term" value="P:positive regulation of DNA-templated DNA replication initiation"/>
    <property type="evidence" value="ECO:0007669"/>
    <property type="project" value="TreeGrafter"/>
</dbReference>
<comment type="caution">
    <text evidence="1">The sequence shown here is derived from an EMBL/GenBank/DDBJ whole genome shotgun (WGS) entry which is preliminary data.</text>
</comment>
<dbReference type="InterPro" id="IPR036768">
    <property type="entry name" value="PolIII_chi_sf"/>
</dbReference>
<keyword evidence="2" id="KW-1185">Reference proteome</keyword>
<dbReference type="GO" id="GO:0006260">
    <property type="term" value="P:DNA replication"/>
    <property type="evidence" value="ECO:0007669"/>
    <property type="project" value="InterPro"/>
</dbReference>
<evidence type="ECO:0000313" key="2">
    <source>
        <dbReference type="Proteomes" id="UP000655420"/>
    </source>
</evidence>
<dbReference type="SUPFAM" id="SSF102400">
    <property type="entry name" value="DNA polymerase III chi subunit"/>
    <property type="match status" value="1"/>
</dbReference>
<dbReference type="RefSeq" id="WP_200608520.1">
    <property type="nucleotide sequence ID" value="NZ_JAEHHL010000002.1"/>
</dbReference>
<accession>A0A8J7M5G4</accession>
<dbReference type="PANTHER" id="PTHR38767:SF1">
    <property type="entry name" value="DNA POLYMERASE III SUBUNIT CHI"/>
    <property type="match status" value="1"/>
</dbReference>
<sequence>MAEVRFYHLTQQPMEVALPVMLERCLDRGWRAAVRGAIPERIEALDTRLWTWRDDGFLPHGKDGDPMPERQPVWLTTSPDIPNGAVALFLIDGAEASSEEMAAFQTVAVLFDGHDPDAVTRARAQWKAVSGAGLTAVYWAQEDGGRWVKRASSGA</sequence>
<dbReference type="Proteomes" id="UP000655420">
    <property type="component" value="Unassembled WGS sequence"/>
</dbReference>
<dbReference type="NCBIfam" id="NF004347">
    <property type="entry name" value="PRK05728.1-4"/>
    <property type="match status" value="1"/>
</dbReference>
<reference evidence="1" key="1">
    <citation type="submission" date="2020-12" db="EMBL/GenBank/DDBJ databases">
        <title>Bacterial taxonomy.</title>
        <authorList>
            <person name="Pan X."/>
        </authorList>
    </citation>
    <scope>NUCLEOTIDE SEQUENCE</scope>
    <source>
        <strain evidence="1">M0105</strain>
    </source>
</reference>
<dbReference type="PANTHER" id="PTHR38767">
    <property type="entry name" value="DNA POLYMERASE III SUBUNIT CHI"/>
    <property type="match status" value="1"/>
</dbReference>
<protein>
    <submittedName>
        <fullName evidence="1">DNA polymerase III subunit chi</fullName>
    </submittedName>
</protein>
<dbReference type="InterPro" id="IPR007459">
    <property type="entry name" value="DNA_pol3_chi"/>
</dbReference>
<dbReference type="GO" id="GO:0003677">
    <property type="term" value="F:DNA binding"/>
    <property type="evidence" value="ECO:0007669"/>
    <property type="project" value="InterPro"/>
</dbReference>
<name>A0A8J7M5G4_9RHOB</name>